<evidence type="ECO:0000313" key="2">
    <source>
        <dbReference type="EMBL" id="MBT0724266.1"/>
    </source>
</evidence>
<comment type="caution">
    <text evidence="2">The sequence shown here is derived from an EMBL/GenBank/DDBJ whole genome shotgun (WGS) entry which is preliminary data.</text>
</comment>
<gene>
    <name evidence="2" type="ORF">HH682_07400</name>
</gene>
<dbReference type="InterPro" id="IPR051200">
    <property type="entry name" value="Host-pathogen_enzymatic-act"/>
</dbReference>
<dbReference type="RefSeq" id="WP_214236952.1">
    <property type="nucleotide sequence ID" value="NZ_JABBFR010000008.1"/>
</dbReference>
<dbReference type="PANTHER" id="PTHR47197">
    <property type="entry name" value="PROTEIN NIRF"/>
    <property type="match status" value="1"/>
</dbReference>
<keyword evidence="3" id="KW-1185">Reference proteome</keyword>
<feature type="chain" id="PRO_5045324318" evidence="1">
    <location>
        <begin position="28"/>
        <end position="360"/>
    </location>
</feature>
<accession>A0ABS5SWA5</accession>
<dbReference type="SUPFAM" id="SSF51004">
    <property type="entry name" value="C-terminal (heme d1) domain of cytochrome cd1-nitrite reductase"/>
    <property type="match status" value="1"/>
</dbReference>
<sequence length="360" mass="39549">MRGFFPSSKALYSALFMTALTAPTVFAQPSQPAPLEASSPADSSLKQRQLGDGLYELALIPGKNMLYIASAQSFKGVNGGVIYRLDPTTLAVTGETHTDLKNFGMAIDDKGQFFYTTNSLDGGVSKVDTQTGKVVERLLFKGKDKDGDPVGAREILFHNQQLYIGRVTDPGYISIVDAHTMTLKGKIDNVGKWVTGIIYSPLTQRIYAASGSGQIAVINPTNNKIEKRWKPDDGHNYLFLNMAEDPTTGHLFVTDNSEGKTTVVFDERTGKVIKRLQGDALGIKFNAKRHEIYISQRESKKVLQLDATNFTLKKSWSFEGHPNSLLVSPDGDTLYVTIKQDFNKDNTTKGPDSVARISLN</sequence>
<dbReference type="Gene3D" id="2.130.10.10">
    <property type="entry name" value="YVTN repeat-like/Quinoprotein amine dehydrogenase"/>
    <property type="match status" value="1"/>
</dbReference>
<evidence type="ECO:0000313" key="3">
    <source>
        <dbReference type="Proteomes" id="UP000790096"/>
    </source>
</evidence>
<feature type="signal peptide" evidence="1">
    <location>
        <begin position="1"/>
        <end position="27"/>
    </location>
</feature>
<keyword evidence="1" id="KW-0732">Signal</keyword>
<dbReference type="EMBL" id="JABBFR010000008">
    <property type="protein sequence ID" value="MBT0724266.1"/>
    <property type="molecule type" value="Genomic_DNA"/>
</dbReference>
<evidence type="ECO:0000256" key="1">
    <source>
        <dbReference type="SAM" id="SignalP"/>
    </source>
</evidence>
<dbReference type="PANTHER" id="PTHR47197:SF3">
    <property type="entry name" value="DIHYDRO-HEME D1 DEHYDROGENASE"/>
    <property type="match status" value="1"/>
</dbReference>
<protein>
    <submittedName>
        <fullName evidence="2">YncE family protein</fullName>
    </submittedName>
</protein>
<proteinExistence type="predicted"/>
<dbReference type="InterPro" id="IPR015943">
    <property type="entry name" value="WD40/YVTN_repeat-like_dom_sf"/>
</dbReference>
<dbReference type="Proteomes" id="UP000790096">
    <property type="component" value="Unassembled WGS sequence"/>
</dbReference>
<organism evidence="2 3">
    <name type="scientific">Rosenbergiella gaditana</name>
    <dbReference type="NCBI Taxonomy" id="2726987"/>
    <lineage>
        <taxon>Bacteria</taxon>
        <taxon>Pseudomonadati</taxon>
        <taxon>Pseudomonadota</taxon>
        <taxon>Gammaproteobacteria</taxon>
        <taxon>Enterobacterales</taxon>
        <taxon>Erwiniaceae</taxon>
        <taxon>Rosenbergiella</taxon>
    </lineage>
</organism>
<dbReference type="InterPro" id="IPR011048">
    <property type="entry name" value="Haem_d1_sf"/>
</dbReference>
<reference evidence="2 3" key="1">
    <citation type="submission" date="2020-04" db="EMBL/GenBank/DDBJ databases">
        <title>Genome sequencing of Rosenbergiella species.</title>
        <authorList>
            <person name="Alvarez-Perez S."/>
            <person name="Lievens B."/>
        </authorList>
    </citation>
    <scope>NUCLEOTIDE SEQUENCE [LARGE SCALE GENOMIC DNA]</scope>
    <source>
        <strain evidence="2 3">S61</strain>
    </source>
</reference>
<name>A0ABS5SWA5_9GAMM</name>